<dbReference type="InterPro" id="IPR058210">
    <property type="entry name" value="SACS/Nov_dom"/>
</dbReference>
<dbReference type="PANTHER" id="PTHR47839">
    <property type="entry name" value="DOMAIN PROTEIN, PUTATIVE (AFU_ORTHOLOGUE AFUA_6G04830)-RELATED"/>
    <property type="match status" value="1"/>
</dbReference>
<dbReference type="InterPro" id="IPR036890">
    <property type="entry name" value="HATPase_C_sf"/>
</dbReference>
<dbReference type="InterPro" id="IPR022155">
    <property type="entry name" value="DUF3684"/>
</dbReference>
<feature type="compositionally biased region" description="Polar residues" evidence="2">
    <location>
        <begin position="1519"/>
        <end position="1535"/>
    </location>
</feature>
<dbReference type="Pfam" id="PF25794">
    <property type="entry name" value="SACS"/>
    <property type="match status" value="1"/>
</dbReference>
<gene>
    <name evidence="4" type="ORF">IMSHALPRED_004102</name>
</gene>
<feature type="region of interest" description="Disordered" evidence="2">
    <location>
        <begin position="1447"/>
        <end position="1535"/>
    </location>
</feature>
<dbReference type="SUPFAM" id="SSF55874">
    <property type="entry name" value="ATPase domain of HSP90 chaperone/DNA topoisomerase II/histidine kinase"/>
    <property type="match status" value="1"/>
</dbReference>
<sequence>MAKLDYDALRAQTMGAGNDEAVTVNTRALIDKVLARYSGEWTTLRELLQNAADASASKVIVKLESLPSPTVPVPQSSNPSAQLKHVLLHHTLKSTIVENNGEVFKATDWSRLKKIAEGNPDETKIGAFGVGFYSVFADCEEPFVSSGKEALAFYWQKDALFTKSLALPNGQTSNTTFVLPMRNHTSPIPSLLSLCQFLASSLTFVGLESIEMWLDEWRIITLNKKVAPSVDLQIPKEVERKTKEGLMHVTGVTKEAAQLDANWLKVVEWKPKATSNNLSVGSGLTPKGAHSSQSLRGFFSRLAPGASNSAALERAAKEEKQIQERLEEDLMGSSNATIFLHVNKATVRTLVSQSFSSELERATKKPPPKSTSVSLLSASYDEQLASTSSDKDSIAPKIFGTFVPIGGKGRVFIGFTTNQTTGLNVHISTPSIIPTVERESIDLNNRFIRVWNVELLRVAGIVARVSWGHETIELGEKLSRTLMSAERKHVLKDDIIALLPETLYLHSTFTWNESTPSSEVGTLMEEAFWTCNQKTTIATLSNQGVLPSSQVRIAPEELGFVEGIPLLPEALAGVGIIQKLRDYGVITEVTISDIKSELEGKALDAAQLRRFLEWLAHKAKINEIDGIMIRSLLDVAVANDNEDGSGRVIVLAEKKYFLNVSRIPPEMPIPPDTLPFKFSKRISKPEMETLGFEDLHLVPWLRWLIENTGGRGELSSDQDITVAPAFASSVLTVISKQWDGLSQSSKSTITELLTPRTVIPTKMGMRKPAHSYFPSVKLFDDLPVVTGLHSVKDKFLAALQVRKTLDIGVVFDRLMDHTPSSASDKTQIPASSEKWSHVDLVKYLASVQNDIPAADIKRLRTMKICPAETESLQPSAERYQASELFEPDQALRRLKLPTMHWPGIYRAESQEGRFLKLLGLRPYPGYTDLIQVMSTAAVNGDLHIRDQALKYFIDYHQTKGYSQYDHSSVTSGYLPIQSSEKKVATPNSCFSNERAAIMGFDILRRDLHVHALKFGVKPDPPIAECVSRLISNPPQTKRNAREVFSYFASRLSEMHDRYAETLSGASIVPVTTKSSSNASSKAENSERITHIPPRICFLGDGEKYADIFDYVDFGHEANTFLLRVDSKHEPSSTELTKLLVREPARIFSVLGDTRYLELLRSIAASWRTLKKDRALVKDMKAAKCLLAYREISSKASKGNYEEEDESGIKSWELANASQVVIVDDIIAYNLFKSSLLAAPMEEILEEFYHSLGAPEVASLLEEQQSIGMVSKDQTSAFKLQQLLQERSRLFLHDYSSEMIKHNAKWIEQNLKVKCVQTIALRRSLQGYNLSHRESRSAVVHSDKPILYILSNGYDMLEVSQALVPVLLQRSKPQYIFMLEMILESSLQKLRSRGYNVGRIMQHKETEARIADEALRQQQEEQQREIREREAAWKEAHAASAAKAQQNAMPGIFPDSPDRPGVTGLLEDNPIMDRPRGLFSGIRKQFGFDDQRASGQNTPANRGGNRVTEAPQEEAPPPYSQNEGHNSQTQTPQPETVTAPHHLQQNLLNAIQASRAHNSTSVISQPVVNDVKEAAGSYCDARPGQNISLIGETSKVRIFLSNTVAANGQSATKFMEANVSALKLFATVLLDCADIFALHRSTVHIFYDDAGSTIAFNQHKALFFNYRYFENLHLPLVQQGDKTDAIVYWCVVMAHELSHNLVSDHSAQHSYYTEAMVIQYFGKIASKIGGQQDSSSTGAPTLPPDPMGPANLQNRLVDID</sequence>
<keyword evidence="1" id="KW-0175">Coiled coil</keyword>
<reference evidence="4" key="1">
    <citation type="submission" date="2021-03" db="EMBL/GenBank/DDBJ databases">
        <authorList>
            <person name="Tagirdzhanova G."/>
        </authorList>
    </citation>
    <scope>NUCLEOTIDE SEQUENCE</scope>
</reference>
<dbReference type="PANTHER" id="PTHR47839:SF1">
    <property type="entry name" value="DOMAIN PROTEIN, PUTATIVE (AFU_ORTHOLOGUE AFUA_6G04830)-RELATED"/>
    <property type="match status" value="1"/>
</dbReference>
<evidence type="ECO:0000256" key="2">
    <source>
        <dbReference type="SAM" id="MobiDB-lite"/>
    </source>
</evidence>
<dbReference type="NCBIfam" id="NF047352">
    <property type="entry name" value="P_loop_sacsin"/>
    <property type="match status" value="1"/>
</dbReference>
<dbReference type="Proteomes" id="UP000664534">
    <property type="component" value="Unassembled WGS sequence"/>
</dbReference>
<proteinExistence type="predicted"/>
<dbReference type="EMBL" id="CAJPDT010000002">
    <property type="protein sequence ID" value="CAF9906148.1"/>
    <property type="molecule type" value="Genomic_DNA"/>
</dbReference>
<name>A0A8H3EKG3_9LECA</name>
<organism evidence="4 5">
    <name type="scientific">Imshaugia aleurites</name>
    <dbReference type="NCBI Taxonomy" id="172621"/>
    <lineage>
        <taxon>Eukaryota</taxon>
        <taxon>Fungi</taxon>
        <taxon>Dikarya</taxon>
        <taxon>Ascomycota</taxon>
        <taxon>Pezizomycotina</taxon>
        <taxon>Lecanoromycetes</taxon>
        <taxon>OSLEUM clade</taxon>
        <taxon>Lecanoromycetidae</taxon>
        <taxon>Lecanorales</taxon>
        <taxon>Lecanorineae</taxon>
        <taxon>Parmeliaceae</taxon>
        <taxon>Imshaugia</taxon>
    </lineage>
</organism>
<keyword evidence="5" id="KW-1185">Reference proteome</keyword>
<feature type="coiled-coil region" evidence="1">
    <location>
        <begin position="1400"/>
        <end position="1431"/>
    </location>
</feature>
<evidence type="ECO:0000259" key="3">
    <source>
        <dbReference type="Pfam" id="PF25794"/>
    </source>
</evidence>
<feature type="domain" description="Sacsin/Nov" evidence="3">
    <location>
        <begin position="29"/>
        <end position="152"/>
    </location>
</feature>
<comment type="caution">
    <text evidence="4">The sequence shown here is derived from an EMBL/GenBank/DDBJ whole genome shotgun (WGS) entry which is preliminary data.</text>
</comment>
<evidence type="ECO:0000313" key="4">
    <source>
        <dbReference type="EMBL" id="CAF9906148.1"/>
    </source>
</evidence>
<dbReference type="Gene3D" id="3.30.565.10">
    <property type="entry name" value="Histidine kinase-like ATPase, C-terminal domain"/>
    <property type="match status" value="1"/>
</dbReference>
<evidence type="ECO:0000256" key="1">
    <source>
        <dbReference type="SAM" id="Coils"/>
    </source>
</evidence>
<evidence type="ECO:0000313" key="5">
    <source>
        <dbReference type="Proteomes" id="UP000664534"/>
    </source>
</evidence>
<feature type="region of interest" description="Disordered" evidence="2">
    <location>
        <begin position="1730"/>
        <end position="1759"/>
    </location>
</feature>
<dbReference type="Pfam" id="PF12449">
    <property type="entry name" value="DUF3684"/>
    <property type="match status" value="1"/>
</dbReference>
<dbReference type="OrthoDB" id="10031156at2759"/>
<protein>
    <recommendedName>
        <fullName evidence="3">Sacsin/Nov domain-containing protein</fullName>
    </recommendedName>
</protein>
<accession>A0A8H3EKG3</accession>